<dbReference type="EMBL" id="CM047941">
    <property type="protein sequence ID" value="KAI9902371.1"/>
    <property type="molecule type" value="Genomic_DNA"/>
</dbReference>
<proteinExistence type="predicted"/>
<keyword evidence="2" id="KW-1185">Reference proteome</keyword>
<sequence length="542" mass="60794">MKVSKAPVLLPLLGAASASASASISGRGPPPCRFALDWTSEDILENTDAFVSDMLYWEGKFHVDGIAFNKDNGMTYDGSQIDYFTGERTEKHSFSASSKESLQIMLYANAIDGSKNAARFLSPDDDDGDDALESAIEIVLDLMEKKLKTYNRFNEQFPGYGGAMPWVITNETDIRPQTGWNNRTPALDNGELWWAVYAYIYALEKKQDSGGGRHHDRYIQQAKGWQEWLDFVTPNYATIFHRGRGQICAVTAVGDTRLPVDHPDQTYECENDDRINDPYEGELMPYIFHLILGNDDGFGEEDKEALWEAKRDMLVEMEYDQGGVGPLTVERGYWFSAHEPWKTLELPYHDVDLIRRLYRNHERVRTCDAAAVPPRTPGLYASVNNVTDPETGSITGYISPAGIPSVANQTEQYRDVVTPYASWPVIMFDRAVGLAWWRNMAAGKKMQNPYGSTESTRVDGEGVSALLTWDSKVLTVVALLGGVQDLVRDRMKQDGIYHEFIRIAEREYTMVFGDLKGEDVELCLPSVPVPDAGLDDFTECSA</sequence>
<evidence type="ECO:0000313" key="2">
    <source>
        <dbReference type="Proteomes" id="UP001163324"/>
    </source>
</evidence>
<comment type="caution">
    <text evidence="1">The sequence shown here is derived from an EMBL/GenBank/DDBJ whole genome shotgun (WGS) entry which is preliminary data.</text>
</comment>
<evidence type="ECO:0000313" key="1">
    <source>
        <dbReference type="EMBL" id="KAI9902371.1"/>
    </source>
</evidence>
<accession>A0ACC0V7K5</accession>
<name>A0ACC0V7K5_9HYPO</name>
<organism evidence="1 2">
    <name type="scientific">Trichothecium roseum</name>
    <dbReference type="NCBI Taxonomy" id="47278"/>
    <lineage>
        <taxon>Eukaryota</taxon>
        <taxon>Fungi</taxon>
        <taxon>Dikarya</taxon>
        <taxon>Ascomycota</taxon>
        <taxon>Pezizomycotina</taxon>
        <taxon>Sordariomycetes</taxon>
        <taxon>Hypocreomycetidae</taxon>
        <taxon>Hypocreales</taxon>
        <taxon>Hypocreales incertae sedis</taxon>
        <taxon>Trichothecium</taxon>
    </lineage>
</organism>
<reference evidence="1" key="1">
    <citation type="submission" date="2022-10" db="EMBL/GenBank/DDBJ databases">
        <title>Complete Genome of Trichothecium roseum strain YXFP-22015, a Plant Pathogen Isolated from Citrus.</title>
        <authorList>
            <person name="Wang Y."/>
            <person name="Zhu L."/>
        </authorList>
    </citation>
    <scope>NUCLEOTIDE SEQUENCE</scope>
    <source>
        <strain evidence="1">YXFP-22015</strain>
    </source>
</reference>
<gene>
    <name evidence="1" type="ORF">N3K66_001723</name>
</gene>
<dbReference type="Proteomes" id="UP001163324">
    <property type="component" value="Chromosome 2"/>
</dbReference>
<protein>
    <submittedName>
        <fullName evidence="1">Uncharacterized protein</fullName>
    </submittedName>
</protein>